<name>A0A7V8NV25_9BACT</name>
<sequence length="60" mass="6406">GVSTATVSYVINNTRGASPEVRERSVRRRGFKTKLVIRESSGSTGAHPTSFSSRISRGGP</sequence>
<dbReference type="Pfam" id="PF00356">
    <property type="entry name" value="LacI"/>
    <property type="match status" value="1"/>
</dbReference>
<comment type="caution">
    <text evidence="3">The sequence shown here is derived from an EMBL/GenBank/DDBJ whole genome shotgun (WGS) entry which is preliminary data.</text>
</comment>
<keyword evidence="4" id="KW-1185">Reference proteome</keyword>
<dbReference type="InterPro" id="IPR010982">
    <property type="entry name" value="Lambda_DNA-bd_dom_sf"/>
</dbReference>
<evidence type="ECO:0000256" key="1">
    <source>
        <dbReference type="SAM" id="MobiDB-lite"/>
    </source>
</evidence>
<dbReference type="GO" id="GO:0006355">
    <property type="term" value="P:regulation of DNA-templated transcription"/>
    <property type="evidence" value="ECO:0007669"/>
    <property type="project" value="InterPro"/>
</dbReference>
<feature type="domain" description="HTH lacI-type" evidence="2">
    <location>
        <begin position="1"/>
        <end position="24"/>
    </location>
</feature>
<gene>
    <name evidence="3" type="ORF">HRJ53_24050</name>
</gene>
<dbReference type="EMBL" id="JACDQQ010002322">
    <property type="protein sequence ID" value="MBA0088069.1"/>
    <property type="molecule type" value="Genomic_DNA"/>
</dbReference>
<reference evidence="3" key="1">
    <citation type="submission" date="2020-06" db="EMBL/GenBank/DDBJ databases">
        <title>Legume-microbial interactions unlock mineral nutrients during tropical forest succession.</title>
        <authorList>
            <person name="Epihov D.Z."/>
        </authorList>
    </citation>
    <scope>NUCLEOTIDE SEQUENCE [LARGE SCALE GENOMIC DNA]</scope>
    <source>
        <strain evidence="3">Pan2503</strain>
    </source>
</reference>
<feature type="compositionally biased region" description="Polar residues" evidence="1">
    <location>
        <begin position="40"/>
        <end position="60"/>
    </location>
</feature>
<evidence type="ECO:0000313" key="3">
    <source>
        <dbReference type="EMBL" id="MBA0088069.1"/>
    </source>
</evidence>
<dbReference type="Proteomes" id="UP000567293">
    <property type="component" value="Unassembled WGS sequence"/>
</dbReference>
<dbReference type="Gene3D" id="1.10.260.40">
    <property type="entry name" value="lambda repressor-like DNA-binding domains"/>
    <property type="match status" value="1"/>
</dbReference>
<feature type="non-terminal residue" evidence="3">
    <location>
        <position position="1"/>
    </location>
</feature>
<evidence type="ECO:0000313" key="4">
    <source>
        <dbReference type="Proteomes" id="UP000567293"/>
    </source>
</evidence>
<evidence type="ECO:0000259" key="2">
    <source>
        <dbReference type="PROSITE" id="PS50932"/>
    </source>
</evidence>
<proteinExistence type="predicted"/>
<accession>A0A7V8NV25</accession>
<dbReference type="PROSITE" id="PS50932">
    <property type="entry name" value="HTH_LACI_2"/>
    <property type="match status" value="1"/>
</dbReference>
<organism evidence="3 4">
    <name type="scientific">Candidatus Acidiferrum panamense</name>
    <dbReference type="NCBI Taxonomy" id="2741543"/>
    <lineage>
        <taxon>Bacteria</taxon>
        <taxon>Pseudomonadati</taxon>
        <taxon>Acidobacteriota</taxon>
        <taxon>Terriglobia</taxon>
        <taxon>Candidatus Acidiferrales</taxon>
        <taxon>Candidatus Acidiferrum</taxon>
    </lineage>
</organism>
<dbReference type="AlphaFoldDB" id="A0A7V8NV25"/>
<dbReference type="InterPro" id="IPR000843">
    <property type="entry name" value="HTH_LacI"/>
</dbReference>
<dbReference type="GO" id="GO:0003677">
    <property type="term" value="F:DNA binding"/>
    <property type="evidence" value="ECO:0007669"/>
    <property type="project" value="UniProtKB-KW"/>
</dbReference>
<feature type="region of interest" description="Disordered" evidence="1">
    <location>
        <begin position="37"/>
        <end position="60"/>
    </location>
</feature>
<protein>
    <submittedName>
        <fullName evidence="3">LacI family DNA-binding transcriptional regulator</fullName>
    </submittedName>
</protein>
<keyword evidence="3" id="KW-0238">DNA-binding</keyword>